<feature type="region of interest" description="Disordered" evidence="1">
    <location>
        <begin position="1"/>
        <end position="82"/>
    </location>
</feature>
<feature type="region of interest" description="Disordered" evidence="1">
    <location>
        <begin position="99"/>
        <end position="127"/>
    </location>
</feature>
<dbReference type="AlphaFoldDB" id="A0A1M2W3S5"/>
<organism evidence="2 3">
    <name type="scientific">Trametes pubescens</name>
    <name type="common">White-rot fungus</name>
    <dbReference type="NCBI Taxonomy" id="154538"/>
    <lineage>
        <taxon>Eukaryota</taxon>
        <taxon>Fungi</taxon>
        <taxon>Dikarya</taxon>
        <taxon>Basidiomycota</taxon>
        <taxon>Agaricomycotina</taxon>
        <taxon>Agaricomycetes</taxon>
        <taxon>Polyporales</taxon>
        <taxon>Polyporaceae</taxon>
        <taxon>Trametes</taxon>
    </lineage>
</organism>
<evidence type="ECO:0000313" key="3">
    <source>
        <dbReference type="Proteomes" id="UP000184267"/>
    </source>
</evidence>
<reference evidence="2 3" key="1">
    <citation type="submission" date="2016-10" db="EMBL/GenBank/DDBJ databases">
        <title>Genome sequence of the basidiomycete white-rot fungus Trametes pubescens.</title>
        <authorList>
            <person name="Makela M.R."/>
            <person name="Granchi Z."/>
            <person name="Peng M."/>
            <person name="De Vries R.P."/>
            <person name="Grigoriev I."/>
            <person name="Riley R."/>
            <person name="Hilden K."/>
        </authorList>
    </citation>
    <scope>NUCLEOTIDE SEQUENCE [LARGE SCALE GENOMIC DNA]</scope>
    <source>
        <strain evidence="2 3">FBCC735</strain>
    </source>
</reference>
<protein>
    <submittedName>
        <fullName evidence="2">Uncharacterized protein</fullName>
    </submittedName>
</protein>
<name>A0A1M2W3S5_TRAPU</name>
<proteinExistence type="predicted"/>
<feature type="compositionally biased region" description="Basic and acidic residues" evidence="1">
    <location>
        <begin position="64"/>
        <end position="82"/>
    </location>
</feature>
<dbReference type="Proteomes" id="UP000184267">
    <property type="component" value="Unassembled WGS sequence"/>
</dbReference>
<dbReference type="EMBL" id="MNAD01000281">
    <property type="protein sequence ID" value="OJT14501.1"/>
    <property type="molecule type" value="Genomic_DNA"/>
</dbReference>
<evidence type="ECO:0000256" key="1">
    <source>
        <dbReference type="SAM" id="MobiDB-lite"/>
    </source>
</evidence>
<feature type="compositionally biased region" description="Pro residues" evidence="1">
    <location>
        <begin position="1"/>
        <end position="11"/>
    </location>
</feature>
<feature type="compositionally biased region" description="Low complexity" evidence="1">
    <location>
        <begin position="12"/>
        <end position="26"/>
    </location>
</feature>
<comment type="caution">
    <text evidence="2">The sequence shown here is derived from an EMBL/GenBank/DDBJ whole genome shotgun (WGS) entry which is preliminary data.</text>
</comment>
<sequence length="127" mass="13218">MFQPHSLPPPSEAYSPASATSPSPLLKGAERPTVLAPAMASVAPSAVHTPTGHGSSPQYGIRSTGDDAQREGGREAGGEERVMVLPWSLGERVFALLGGRHGEGSRNGGSAVGTEALPPYEERDERM</sequence>
<evidence type="ECO:0000313" key="2">
    <source>
        <dbReference type="EMBL" id="OJT14501.1"/>
    </source>
</evidence>
<keyword evidence="3" id="KW-1185">Reference proteome</keyword>
<accession>A0A1M2W3S5</accession>
<gene>
    <name evidence="2" type="ORF">TRAPUB_8947</name>
</gene>
<feature type="compositionally biased region" description="Low complexity" evidence="1">
    <location>
        <begin position="36"/>
        <end position="47"/>
    </location>
</feature>